<feature type="compositionally biased region" description="Basic and acidic residues" evidence="1">
    <location>
        <begin position="1"/>
        <end position="13"/>
    </location>
</feature>
<feature type="region of interest" description="Disordered" evidence="1">
    <location>
        <begin position="86"/>
        <end position="121"/>
    </location>
</feature>
<reference evidence="2" key="1">
    <citation type="submission" date="2025-08" db="UniProtKB">
        <authorList>
            <consortium name="RefSeq"/>
        </authorList>
    </citation>
    <scope>IDENTIFICATION</scope>
</reference>
<sequence length="212" mass="22403">MDDDKLVSDEVHMRQLSATPSSAFSLQQRRQSNSVTHSAPPELTQRGGAGAGVGDPKEEAPRGEEADPDERVVLRRAVEKGAIALAQIDDLKLEGDDDDDDDGEEDEGLGLSNPAAQTTDDEQITVKGAGTGAAVTTITSSAATADASCEDAATTKATTIATPDMSKIPRLPGDGAQMEDTGDLPPSLQQIFCMISNLCFWLRLKEFTRAVD</sequence>
<gene>
    <name evidence="2" type="primary">LOC108048253</name>
</gene>
<organism evidence="2">
    <name type="scientific">Drosophila rhopaloa</name>
    <name type="common">Fruit fly</name>
    <dbReference type="NCBI Taxonomy" id="1041015"/>
    <lineage>
        <taxon>Eukaryota</taxon>
        <taxon>Metazoa</taxon>
        <taxon>Ecdysozoa</taxon>
        <taxon>Arthropoda</taxon>
        <taxon>Hexapoda</taxon>
        <taxon>Insecta</taxon>
        <taxon>Pterygota</taxon>
        <taxon>Neoptera</taxon>
        <taxon>Endopterygota</taxon>
        <taxon>Diptera</taxon>
        <taxon>Brachycera</taxon>
        <taxon>Muscomorpha</taxon>
        <taxon>Ephydroidea</taxon>
        <taxon>Drosophilidae</taxon>
        <taxon>Drosophila</taxon>
        <taxon>Sophophora</taxon>
    </lineage>
</organism>
<accession>A0A6P4FFF8</accession>
<name>A0A6P4FFF8_DRORH</name>
<feature type="compositionally biased region" description="Polar residues" evidence="1">
    <location>
        <begin position="16"/>
        <end position="37"/>
    </location>
</feature>
<feature type="compositionally biased region" description="Basic and acidic residues" evidence="1">
    <location>
        <begin position="55"/>
        <end position="71"/>
    </location>
</feature>
<dbReference type="OrthoDB" id="60033at2759"/>
<evidence type="ECO:0000256" key="1">
    <source>
        <dbReference type="SAM" id="MobiDB-lite"/>
    </source>
</evidence>
<dbReference type="AlphaFoldDB" id="A0A6P4FFF8"/>
<feature type="compositionally biased region" description="Acidic residues" evidence="1">
    <location>
        <begin position="95"/>
        <end position="108"/>
    </location>
</feature>
<evidence type="ECO:0000313" key="2">
    <source>
        <dbReference type="RefSeq" id="XP_016984271.1"/>
    </source>
</evidence>
<feature type="region of interest" description="Disordered" evidence="1">
    <location>
        <begin position="1"/>
        <end position="71"/>
    </location>
</feature>
<proteinExistence type="predicted"/>
<dbReference type="RefSeq" id="XP_016984271.1">
    <property type="nucleotide sequence ID" value="XM_017128782.1"/>
</dbReference>
<protein>
    <submittedName>
        <fullName evidence="2">Uncharacterized protein LOC108048253</fullName>
    </submittedName>
</protein>